<evidence type="ECO:0000256" key="1">
    <source>
        <dbReference type="SAM" id="SignalP"/>
    </source>
</evidence>
<protein>
    <submittedName>
        <fullName evidence="2">Uncharacterized protein</fullName>
    </submittedName>
</protein>
<dbReference type="OrthoDB" id="9815730at2"/>
<feature type="chain" id="PRO_5011633380" evidence="1">
    <location>
        <begin position="23"/>
        <end position="255"/>
    </location>
</feature>
<keyword evidence="3" id="KW-1185">Reference proteome</keyword>
<sequence>MFKKNPFQLIRLVKMPSVIVIAALCGVLMTACDGDCNIGSTVPLTSTPLPAGGGGAQQEEAQPQTCTGRFCKYDNTGVRLDDLAENWSCVEDTATKKFWEVKSLEASSLRYNLWSYASTSTTGVGCGGFLGACTPVAYVEAVNTALSEPRPCGMAKVCRLPTHSELIDLVMPVALLPSEEGKLTEREQIYLPDKKFFPDHLDSGIYCTDTITDVGPRQVIYGVSIPANTRSDAFTLYMAPVVDAGATCHTRLICE</sequence>
<evidence type="ECO:0000313" key="2">
    <source>
        <dbReference type="EMBL" id="SDZ73504.1"/>
    </source>
</evidence>
<accession>A0A1H3VH09</accession>
<proteinExistence type="predicted"/>
<feature type="signal peptide" evidence="1">
    <location>
        <begin position="1"/>
        <end position="22"/>
    </location>
</feature>
<organism evidence="2 3">
    <name type="scientific">Thiothrix caldifontis</name>
    <dbReference type="NCBI Taxonomy" id="525918"/>
    <lineage>
        <taxon>Bacteria</taxon>
        <taxon>Pseudomonadati</taxon>
        <taxon>Pseudomonadota</taxon>
        <taxon>Gammaproteobacteria</taxon>
        <taxon>Thiotrichales</taxon>
        <taxon>Thiotrichaceae</taxon>
        <taxon>Thiothrix</taxon>
    </lineage>
</organism>
<dbReference type="RefSeq" id="WP_093064188.1">
    <property type="nucleotide sequence ID" value="NZ_FNQP01000001.1"/>
</dbReference>
<reference evidence="2 3" key="1">
    <citation type="submission" date="2016-10" db="EMBL/GenBank/DDBJ databases">
        <authorList>
            <person name="de Groot N.N."/>
        </authorList>
    </citation>
    <scope>NUCLEOTIDE SEQUENCE [LARGE SCALE GENOMIC DNA]</scope>
    <source>
        <strain evidence="2 3">DSM 21228</strain>
    </source>
</reference>
<dbReference type="PROSITE" id="PS51257">
    <property type="entry name" value="PROKAR_LIPOPROTEIN"/>
    <property type="match status" value="1"/>
</dbReference>
<evidence type="ECO:0000313" key="3">
    <source>
        <dbReference type="Proteomes" id="UP000199397"/>
    </source>
</evidence>
<dbReference type="STRING" id="525918.SAMN05660964_00043"/>
<keyword evidence="1" id="KW-0732">Signal</keyword>
<gene>
    <name evidence="2" type="ORF">SAMN05660964_00043</name>
</gene>
<dbReference type="Proteomes" id="UP000199397">
    <property type="component" value="Unassembled WGS sequence"/>
</dbReference>
<dbReference type="EMBL" id="FNQP01000001">
    <property type="protein sequence ID" value="SDZ73504.1"/>
    <property type="molecule type" value="Genomic_DNA"/>
</dbReference>
<dbReference type="AlphaFoldDB" id="A0A1H3VH09"/>
<name>A0A1H3VH09_9GAMM</name>